<sequence length="287" mass="31980">MAPTDKRVYLDEDQLKVPGCAFVLLSFVSPESNQKSEKFGLKVRGAFATREEAEAHVERLMRIDPNFDVFVADCYRWLLCPPKPDDISDEVYIDRYLDRLIQTHKQEQLKAKEAFEEHKREMMSAPKGREETEKPKSWSDIVDEETEATPSDLLKELERGMLLGVILILAGVLIYGMKTMQNRTVPDAVEEDLPRTPKSGLDPSLAALDAASAAMVAAKAARPKIVVKYLPTLDDQFVDIKKRPLLSSYVLGDMFDIASVHPTTPDIGIGEVATFKGLVAKPAATSE</sequence>
<evidence type="ECO:0000313" key="3">
    <source>
        <dbReference type="Proteomes" id="UP000054558"/>
    </source>
</evidence>
<keyword evidence="1" id="KW-1133">Transmembrane helix</keyword>
<gene>
    <name evidence="2" type="ORF">KFL_006770195</name>
</gene>
<protein>
    <submittedName>
        <fullName evidence="2">Uncharacterized protein</fullName>
    </submittedName>
</protein>
<reference evidence="2 3" key="1">
    <citation type="journal article" date="2014" name="Nat. Commun.">
        <title>Klebsormidium flaccidum genome reveals primary factors for plant terrestrial adaptation.</title>
        <authorList>
            <person name="Hori K."/>
            <person name="Maruyama F."/>
            <person name="Fujisawa T."/>
            <person name="Togashi T."/>
            <person name="Yamamoto N."/>
            <person name="Seo M."/>
            <person name="Sato S."/>
            <person name="Yamada T."/>
            <person name="Mori H."/>
            <person name="Tajima N."/>
            <person name="Moriyama T."/>
            <person name="Ikeuchi M."/>
            <person name="Watanabe M."/>
            <person name="Wada H."/>
            <person name="Kobayashi K."/>
            <person name="Saito M."/>
            <person name="Masuda T."/>
            <person name="Sasaki-Sekimoto Y."/>
            <person name="Mashiguchi K."/>
            <person name="Awai K."/>
            <person name="Shimojima M."/>
            <person name="Masuda S."/>
            <person name="Iwai M."/>
            <person name="Nobusawa T."/>
            <person name="Narise T."/>
            <person name="Kondo S."/>
            <person name="Saito H."/>
            <person name="Sato R."/>
            <person name="Murakawa M."/>
            <person name="Ihara Y."/>
            <person name="Oshima-Yamada Y."/>
            <person name="Ohtaka K."/>
            <person name="Satoh M."/>
            <person name="Sonobe K."/>
            <person name="Ishii M."/>
            <person name="Ohtani R."/>
            <person name="Kanamori-Sato M."/>
            <person name="Honoki R."/>
            <person name="Miyazaki D."/>
            <person name="Mochizuki H."/>
            <person name="Umetsu J."/>
            <person name="Higashi K."/>
            <person name="Shibata D."/>
            <person name="Kamiya Y."/>
            <person name="Sato N."/>
            <person name="Nakamura Y."/>
            <person name="Tabata S."/>
            <person name="Ida S."/>
            <person name="Kurokawa K."/>
            <person name="Ohta H."/>
        </authorList>
    </citation>
    <scope>NUCLEOTIDE SEQUENCE [LARGE SCALE GENOMIC DNA]</scope>
    <source>
        <strain evidence="2 3">NIES-2285</strain>
    </source>
</reference>
<evidence type="ECO:0000313" key="2">
    <source>
        <dbReference type="EMBL" id="GAQ90727.1"/>
    </source>
</evidence>
<proteinExistence type="predicted"/>
<name>A0A1Y1IQ29_KLENI</name>
<feature type="transmembrane region" description="Helical" evidence="1">
    <location>
        <begin position="160"/>
        <end position="177"/>
    </location>
</feature>
<dbReference type="InterPro" id="IPR043872">
    <property type="entry name" value="DUF5832"/>
</dbReference>
<keyword evidence="1" id="KW-0812">Transmembrane</keyword>
<keyword evidence="1" id="KW-0472">Membrane</keyword>
<evidence type="ECO:0000256" key="1">
    <source>
        <dbReference type="SAM" id="Phobius"/>
    </source>
</evidence>
<dbReference type="Pfam" id="PF19150">
    <property type="entry name" value="DUF5832"/>
    <property type="match status" value="1"/>
</dbReference>
<dbReference type="Proteomes" id="UP000054558">
    <property type="component" value="Unassembled WGS sequence"/>
</dbReference>
<organism evidence="2 3">
    <name type="scientific">Klebsormidium nitens</name>
    <name type="common">Green alga</name>
    <name type="synonym">Ulothrix nitens</name>
    <dbReference type="NCBI Taxonomy" id="105231"/>
    <lineage>
        <taxon>Eukaryota</taxon>
        <taxon>Viridiplantae</taxon>
        <taxon>Streptophyta</taxon>
        <taxon>Klebsormidiophyceae</taxon>
        <taxon>Klebsormidiales</taxon>
        <taxon>Klebsormidiaceae</taxon>
        <taxon>Klebsormidium</taxon>
    </lineage>
</organism>
<keyword evidence="3" id="KW-1185">Reference proteome</keyword>
<dbReference type="AlphaFoldDB" id="A0A1Y1IQ29"/>
<dbReference type="EMBL" id="DF237626">
    <property type="protein sequence ID" value="GAQ90727.1"/>
    <property type="molecule type" value="Genomic_DNA"/>
</dbReference>
<accession>A0A1Y1IQ29</accession>